<gene>
    <name evidence="5" type="ORF">MGN01_36570</name>
</gene>
<dbReference type="OrthoDB" id="9806592at2"/>
<dbReference type="EMBL" id="BJZV01000023">
    <property type="protein sequence ID" value="GEP11812.1"/>
    <property type="molecule type" value="Genomic_DNA"/>
</dbReference>
<keyword evidence="1" id="KW-1188">Viral release from host cell</keyword>
<keyword evidence="3" id="KW-0378">Hydrolase</keyword>
<proteinExistence type="predicted"/>
<comment type="caution">
    <text evidence="5">The sequence shown here is derived from an EMBL/GenBank/DDBJ whole genome shotgun (WGS) entry which is preliminary data.</text>
</comment>
<dbReference type="InterPro" id="IPR054613">
    <property type="entry name" value="Peptidase_S78_dom"/>
</dbReference>
<evidence type="ECO:0000259" key="4">
    <source>
        <dbReference type="Pfam" id="PF04586"/>
    </source>
</evidence>
<dbReference type="GO" id="GO:0008233">
    <property type="term" value="F:peptidase activity"/>
    <property type="evidence" value="ECO:0007669"/>
    <property type="project" value="UniProtKB-KW"/>
</dbReference>
<reference evidence="5 6" key="1">
    <citation type="submission" date="2019-07" db="EMBL/GenBank/DDBJ databases">
        <title>Whole genome shotgun sequence of Methylobacterium gnaphalii NBRC 107716.</title>
        <authorList>
            <person name="Hosoyama A."/>
            <person name="Uohara A."/>
            <person name="Ohji S."/>
            <person name="Ichikawa N."/>
        </authorList>
    </citation>
    <scope>NUCLEOTIDE SEQUENCE [LARGE SCALE GENOMIC DNA]</scope>
    <source>
        <strain evidence="5 6">NBRC 107716</strain>
    </source>
</reference>
<name>A0A512JPF6_9HYPH</name>
<evidence type="ECO:0000256" key="2">
    <source>
        <dbReference type="ARBA" id="ARBA00022670"/>
    </source>
</evidence>
<evidence type="ECO:0000313" key="6">
    <source>
        <dbReference type="Proteomes" id="UP000321750"/>
    </source>
</evidence>
<dbReference type="AlphaFoldDB" id="A0A512JPF6"/>
<dbReference type="GO" id="GO:0006508">
    <property type="term" value="P:proteolysis"/>
    <property type="evidence" value="ECO:0007669"/>
    <property type="project" value="UniProtKB-KW"/>
</dbReference>
<dbReference type="RefSeq" id="WP_147048223.1">
    <property type="nucleotide sequence ID" value="NZ_BJZV01000023.1"/>
</dbReference>
<keyword evidence="6" id="KW-1185">Reference proteome</keyword>
<sequence>MPVPSERLGARPDAHPEVLPLQTRLATLGEVNVESRTVPVVWTTGATVRRRRYVGWDTAVPFDEELIVSDAAVDLTRLNAGAPVVDSHMTYSVRGQMAVVERAWIRGGEGHAEIRFPSLGTDPDADRLFELVRQKIVRNLSVGYTINRVRVVEPQKAGDVERRIVESWTPYELSFVTVPADAGAQARSAEHSFPLEIVGRSAVGGSGAAGTLARMKMRARAAGL</sequence>
<accession>A0A512JPF6</accession>
<keyword evidence="2" id="KW-0645">Protease</keyword>
<dbReference type="Pfam" id="PF04586">
    <property type="entry name" value="Peptidase_S78"/>
    <property type="match status" value="1"/>
</dbReference>
<feature type="domain" description="Prohead serine protease" evidence="4">
    <location>
        <begin position="121"/>
        <end position="189"/>
    </location>
</feature>
<dbReference type="Proteomes" id="UP000321750">
    <property type="component" value="Unassembled WGS sequence"/>
</dbReference>
<organism evidence="5 6">
    <name type="scientific">Methylobacterium gnaphalii</name>
    <dbReference type="NCBI Taxonomy" id="1010610"/>
    <lineage>
        <taxon>Bacteria</taxon>
        <taxon>Pseudomonadati</taxon>
        <taxon>Pseudomonadota</taxon>
        <taxon>Alphaproteobacteria</taxon>
        <taxon>Hyphomicrobiales</taxon>
        <taxon>Methylobacteriaceae</taxon>
        <taxon>Methylobacterium</taxon>
    </lineage>
</organism>
<evidence type="ECO:0000313" key="5">
    <source>
        <dbReference type="EMBL" id="GEP11812.1"/>
    </source>
</evidence>
<protein>
    <recommendedName>
        <fullName evidence="4">Prohead serine protease domain-containing protein</fullName>
    </recommendedName>
</protein>
<evidence type="ECO:0000256" key="3">
    <source>
        <dbReference type="ARBA" id="ARBA00022801"/>
    </source>
</evidence>
<evidence type="ECO:0000256" key="1">
    <source>
        <dbReference type="ARBA" id="ARBA00022612"/>
    </source>
</evidence>